<evidence type="ECO:0000259" key="8">
    <source>
        <dbReference type="Pfam" id="PF01618"/>
    </source>
</evidence>
<dbReference type="InterPro" id="IPR050790">
    <property type="entry name" value="ExbB/TolQ_transport"/>
</dbReference>
<evidence type="ECO:0000256" key="7">
    <source>
        <dbReference type="SAM" id="Phobius"/>
    </source>
</evidence>
<dbReference type="Pfam" id="PF01618">
    <property type="entry name" value="MotA_ExbB"/>
    <property type="match status" value="1"/>
</dbReference>
<accession>A0AA48KWF2</accession>
<keyword evidence="6" id="KW-0653">Protein transport</keyword>
<feature type="transmembrane region" description="Helical" evidence="7">
    <location>
        <begin position="86"/>
        <end position="107"/>
    </location>
</feature>
<evidence type="ECO:0000256" key="5">
    <source>
        <dbReference type="ARBA" id="ARBA00023136"/>
    </source>
</evidence>
<keyword evidence="3 7" id="KW-0812">Transmembrane</keyword>
<evidence type="ECO:0000256" key="6">
    <source>
        <dbReference type="RuleBase" id="RU004057"/>
    </source>
</evidence>
<keyword evidence="6" id="KW-0813">Transport</keyword>
<dbReference type="RefSeq" id="WP_338294563.1">
    <property type="nucleotide sequence ID" value="NZ_AP027272.1"/>
</dbReference>
<keyword evidence="10" id="KW-1185">Reference proteome</keyword>
<dbReference type="InterPro" id="IPR002898">
    <property type="entry name" value="MotA_ExbB_proton_chnl"/>
</dbReference>
<sequence>MTLYNSLLSFMAQGGPVLWAVAVTSLLLWLCIFERGFFYRFEYPKARSAKVQAWQQLTNHDSPPGRAIRQQFLCDLSLLLHARLKLINTLIMLCPLIGLTGTVTGMISLFDSIAINGNSEIKAISAGIYRAILPTLAGLVTGLSGYYFAMRFNQKAQLQELLLAEDLVACTQPEQQR</sequence>
<keyword evidence="4 7" id="KW-1133">Transmembrane helix</keyword>
<comment type="similarity">
    <text evidence="6">Belongs to the exbB/tolQ family.</text>
</comment>
<dbReference type="EMBL" id="AP027272">
    <property type="protein sequence ID" value="BDX08495.1"/>
    <property type="molecule type" value="Genomic_DNA"/>
</dbReference>
<feature type="transmembrane region" description="Helical" evidence="7">
    <location>
        <begin position="17"/>
        <end position="38"/>
    </location>
</feature>
<gene>
    <name evidence="9" type="ORF">MACH26_40160</name>
</gene>
<evidence type="ECO:0000256" key="3">
    <source>
        <dbReference type="ARBA" id="ARBA00022692"/>
    </source>
</evidence>
<comment type="subcellular location">
    <subcellularLocation>
        <location evidence="1">Cell membrane</location>
        <topology evidence="1">Multi-pass membrane protein</topology>
    </subcellularLocation>
    <subcellularLocation>
        <location evidence="6">Membrane</location>
        <topology evidence="6">Multi-pass membrane protein</topology>
    </subcellularLocation>
</comment>
<feature type="transmembrane region" description="Helical" evidence="7">
    <location>
        <begin position="127"/>
        <end position="149"/>
    </location>
</feature>
<evidence type="ECO:0000313" key="9">
    <source>
        <dbReference type="EMBL" id="BDX08495.1"/>
    </source>
</evidence>
<dbReference type="Proteomes" id="UP001333710">
    <property type="component" value="Chromosome"/>
</dbReference>
<feature type="domain" description="MotA/TolQ/ExbB proton channel" evidence="8">
    <location>
        <begin position="80"/>
        <end position="160"/>
    </location>
</feature>
<reference evidence="9" key="1">
    <citation type="submission" date="2023-01" db="EMBL/GenBank/DDBJ databases">
        <title>Complete genome sequence of Planctobacterium marinum strain Dej080120_11.</title>
        <authorList>
            <person name="Ueki S."/>
            <person name="Maruyama F."/>
        </authorList>
    </citation>
    <scope>NUCLEOTIDE SEQUENCE</scope>
    <source>
        <strain evidence="9">Dej080120_11</strain>
    </source>
</reference>
<name>A0AA48KWF2_9ALTE</name>
<protein>
    <recommendedName>
        <fullName evidence="8">MotA/TolQ/ExbB proton channel domain-containing protein</fullName>
    </recommendedName>
</protein>
<dbReference type="GO" id="GO:0005886">
    <property type="term" value="C:plasma membrane"/>
    <property type="evidence" value="ECO:0007669"/>
    <property type="project" value="UniProtKB-SubCell"/>
</dbReference>
<organism evidence="9 10">
    <name type="scientific">Planctobacterium marinum</name>
    <dbReference type="NCBI Taxonomy" id="1631968"/>
    <lineage>
        <taxon>Bacteria</taxon>
        <taxon>Pseudomonadati</taxon>
        <taxon>Pseudomonadota</taxon>
        <taxon>Gammaproteobacteria</taxon>
        <taxon>Alteromonadales</taxon>
        <taxon>Alteromonadaceae</taxon>
        <taxon>Planctobacterium</taxon>
    </lineage>
</organism>
<dbReference type="KEGG" id="pmaw:MACH26_40160"/>
<dbReference type="PANTHER" id="PTHR30625:SF18">
    <property type="entry name" value="TONB2 ENERGY TRANSDUCTION SYSTEM INNER MEMBRANE COMPONENT EXBB"/>
    <property type="match status" value="1"/>
</dbReference>
<evidence type="ECO:0000256" key="1">
    <source>
        <dbReference type="ARBA" id="ARBA00004651"/>
    </source>
</evidence>
<evidence type="ECO:0000256" key="4">
    <source>
        <dbReference type="ARBA" id="ARBA00022989"/>
    </source>
</evidence>
<keyword evidence="5 7" id="KW-0472">Membrane</keyword>
<dbReference type="AlphaFoldDB" id="A0AA48KWF2"/>
<dbReference type="GO" id="GO:0017038">
    <property type="term" value="P:protein import"/>
    <property type="evidence" value="ECO:0007669"/>
    <property type="project" value="TreeGrafter"/>
</dbReference>
<evidence type="ECO:0000313" key="10">
    <source>
        <dbReference type="Proteomes" id="UP001333710"/>
    </source>
</evidence>
<dbReference type="PANTHER" id="PTHR30625">
    <property type="entry name" value="PROTEIN TOLQ"/>
    <property type="match status" value="1"/>
</dbReference>
<keyword evidence="2" id="KW-1003">Cell membrane</keyword>
<proteinExistence type="inferred from homology"/>
<evidence type="ECO:0000256" key="2">
    <source>
        <dbReference type="ARBA" id="ARBA00022475"/>
    </source>
</evidence>